<feature type="compositionally biased region" description="Polar residues" evidence="1">
    <location>
        <begin position="347"/>
        <end position="359"/>
    </location>
</feature>
<feature type="region of interest" description="Disordered" evidence="1">
    <location>
        <begin position="329"/>
        <end position="381"/>
    </location>
</feature>
<evidence type="ECO:0000313" key="2">
    <source>
        <dbReference type="EMBL" id="QCF59321.1"/>
    </source>
</evidence>
<accession>A0A4D6RFI1</accession>
<reference evidence="2" key="1">
    <citation type="submission" date="2019-04" db="EMBL/GenBank/DDBJ databases">
        <title>First report of natural infection of beetroot by Beet soil-borne virus.</title>
        <authorList>
            <person name="Gaafar Y.Z.A."/>
            <person name="Ziebell H."/>
        </authorList>
    </citation>
    <scope>NUCLEOTIDE SEQUENCE</scope>
    <source>
        <strain evidence="2">BCV2-JKI 1825732</strain>
    </source>
</reference>
<protein>
    <submittedName>
        <fullName evidence="2">Viral protein 1</fullName>
    </submittedName>
</protein>
<organism evidence="2">
    <name type="scientific">Beet cryptic virus 2</name>
    <dbReference type="NCBI Taxonomy" id="912029"/>
    <lineage>
        <taxon>Viruses</taxon>
        <taxon>Riboviria</taxon>
        <taxon>Orthornavirae</taxon>
        <taxon>Pisuviricota</taxon>
        <taxon>Duplopiviricetes</taxon>
        <taxon>Durnavirales</taxon>
        <taxon>Partitiviridae</taxon>
        <taxon>Deltapartitivirus</taxon>
        <taxon>Deltapartitivirus duobetae</taxon>
    </lineage>
</organism>
<gene>
    <name evidence="2" type="ORF">BCV2_sdsRNA2agp1</name>
</gene>
<proteinExistence type="predicted"/>
<sequence length="426" mass="49050">MTGPTQAHLIEATSFTGLNRDELDSIVDALQEENQIGTFRDRPKAYRRYVHVRSQELFDRLSELYADLFTSNWSAFKHAYITEPTGREDANSISTKASFMAQCYLTAWFWDTQYCIRESVRKLSGTAYNQHFTEDLNLISPKYDPFLQHLNMVIRPTLIHQSTEDTLYIPLLGQTFNYNEDAYNFLNLQGCGTEIRQVYAITDVMDSRRTEWSTIPLATNVLGRASWLLDFKQGNAYAWFPFESNFTELDLVAPYILGIPCTPRLGPRDEDHYQHWTHNDPPLNTDGNIILNPLAYVRSSERKFFGNAEYRTMEYNSYTQNFEAYMPRVTTSTPAKNKRKKDAAPEQLSTGQGDGSSSSKDAEMSTEESEAPPPPKIPRPRQIHQFRLIDWVYHSRVILGADKAMQRRALWDFIHAGATPSHQPRP</sequence>
<dbReference type="EMBL" id="MK731958">
    <property type="protein sequence ID" value="QCF59321.1"/>
    <property type="molecule type" value="Genomic_RNA"/>
</dbReference>
<name>A0A4D6RFI1_9VIRU</name>
<evidence type="ECO:0000256" key="1">
    <source>
        <dbReference type="SAM" id="MobiDB-lite"/>
    </source>
</evidence>